<evidence type="ECO:0000313" key="4">
    <source>
        <dbReference type="Proteomes" id="UP000005388"/>
    </source>
</evidence>
<organism evidence="3 4">
    <name type="scientific">Streptococcus urinalis 2285-97</name>
    <dbReference type="NCBI Taxonomy" id="764291"/>
    <lineage>
        <taxon>Bacteria</taxon>
        <taxon>Bacillati</taxon>
        <taxon>Bacillota</taxon>
        <taxon>Bacilli</taxon>
        <taxon>Lactobacillales</taxon>
        <taxon>Streptococcaceae</taxon>
        <taxon>Streptococcus</taxon>
    </lineage>
</organism>
<dbReference type="SUPFAM" id="SSF55729">
    <property type="entry name" value="Acyl-CoA N-acyltransferases (Nat)"/>
    <property type="match status" value="1"/>
</dbReference>
<dbReference type="Gene3D" id="3.40.630.30">
    <property type="match status" value="1"/>
</dbReference>
<dbReference type="CDD" id="cd04301">
    <property type="entry name" value="NAT_SF"/>
    <property type="match status" value="1"/>
</dbReference>
<evidence type="ECO:0000259" key="2">
    <source>
        <dbReference type="PROSITE" id="PS51729"/>
    </source>
</evidence>
<dbReference type="InterPro" id="IPR000182">
    <property type="entry name" value="GNAT_dom"/>
</dbReference>
<dbReference type="Proteomes" id="UP000005388">
    <property type="component" value="Unassembled WGS sequence"/>
</dbReference>
<dbReference type="eggNOG" id="COG2388">
    <property type="taxonomic scope" value="Bacteria"/>
</dbReference>
<sequence length="92" mass="10367">MISILFDKTNQRAIALDDNKEIGECTFIANNGIWTINHTIVDSNYQGQGIARRLVDQVVSQARLNQIKVSATCSYAQKLFEKDETYTDILAN</sequence>
<dbReference type="STRING" id="764291.STRUR_0114"/>
<dbReference type="GO" id="GO:0016747">
    <property type="term" value="F:acyltransferase activity, transferring groups other than amino-acyl groups"/>
    <property type="evidence" value="ECO:0007669"/>
    <property type="project" value="InterPro"/>
</dbReference>
<name>G5KGU1_9STRE</name>
<keyword evidence="4" id="KW-1185">Reference proteome</keyword>
<evidence type="ECO:0000313" key="3">
    <source>
        <dbReference type="EMBL" id="EHJ55602.1"/>
    </source>
</evidence>
<evidence type="ECO:0000259" key="1">
    <source>
        <dbReference type="PROSITE" id="PS51186"/>
    </source>
</evidence>
<accession>G5KGU1</accession>
<dbReference type="InterPro" id="IPR016181">
    <property type="entry name" value="Acyl_CoA_acyltransferase"/>
</dbReference>
<gene>
    <name evidence="3" type="ORF">STRUR_0114</name>
</gene>
<dbReference type="Pfam" id="PF14542">
    <property type="entry name" value="Acetyltransf_CG"/>
    <property type="match status" value="1"/>
</dbReference>
<feature type="domain" description="N-acetyltransferase" evidence="1">
    <location>
        <begin position="1"/>
        <end position="92"/>
    </location>
</feature>
<dbReference type="AlphaFoldDB" id="G5KGU1"/>
<dbReference type="PANTHER" id="PTHR31435:SF10">
    <property type="entry name" value="BSR4717 PROTEIN"/>
    <property type="match status" value="1"/>
</dbReference>
<proteinExistence type="predicted"/>
<dbReference type="PANTHER" id="PTHR31435">
    <property type="entry name" value="PROTEIN NATD1"/>
    <property type="match status" value="1"/>
</dbReference>
<dbReference type="EMBL" id="AEUZ02000001">
    <property type="protein sequence ID" value="EHJ55602.1"/>
    <property type="molecule type" value="Genomic_DNA"/>
</dbReference>
<feature type="domain" description="N-acetyltransferase" evidence="2">
    <location>
        <begin position="5"/>
        <end position="91"/>
    </location>
</feature>
<protein>
    <submittedName>
        <fullName evidence="3">Acetyltransferase, GNAT family</fullName>
    </submittedName>
</protein>
<dbReference type="InterPro" id="IPR031165">
    <property type="entry name" value="GNAT_YJDJ"/>
</dbReference>
<dbReference type="RefSeq" id="WP_006738397.1">
    <property type="nucleotide sequence ID" value="NZ_AEUZ02000001.1"/>
</dbReference>
<dbReference type="PROSITE" id="PS51186">
    <property type="entry name" value="GNAT"/>
    <property type="match status" value="1"/>
</dbReference>
<reference evidence="3 4" key="1">
    <citation type="journal article" date="2014" name="Int. J. Syst. Evol. Microbiol.">
        <title>Phylogenomics and the dynamic genome evolution of the genus Streptococcus.</title>
        <authorList>
            <consortium name="The Broad Institute Genome Sequencing Platform"/>
            <person name="Richards V.P."/>
            <person name="Palmer S.R."/>
            <person name="Pavinski Bitar P.D."/>
            <person name="Qin X."/>
            <person name="Weinstock G.M."/>
            <person name="Highlander S.K."/>
            <person name="Town C.D."/>
            <person name="Burne R.A."/>
            <person name="Stanhope M.J."/>
        </authorList>
    </citation>
    <scope>NUCLEOTIDE SEQUENCE [LARGE SCALE GENOMIC DNA]</scope>
    <source>
        <strain evidence="3 4">2285-97</strain>
    </source>
</reference>
<dbReference type="InterPro" id="IPR045057">
    <property type="entry name" value="Gcn5-rel_NAT"/>
</dbReference>
<comment type="caution">
    <text evidence="3">The sequence shown here is derived from an EMBL/GenBank/DDBJ whole genome shotgun (WGS) entry which is preliminary data.</text>
</comment>
<dbReference type="PROSITE" id="PS51729">
    <property type="entry name" value="GNAT_YJDJ"/>
    <property type="match status" value="1"/>
</dbReference>